<accession>A0AA46BLZ9</accession>
<keyword evidence="2" id="KW-0810">Translation regulation</keyword>
<dbReference type="PANTHER" id="PTHR21043:SF0">
    <property type="entry name" value="MITOCHONDRIAL ASSEMBLY OF RIBOSOMAL LARGE SUBUNIT PROTEIN 1"/>
    <property type="match status" value="1"/>
</dbReference>
<comment type="subunit">
    <text evidence="2">Interacts with ribosomal protein uL14 (rplN).</text>
</comment>
<dbReference type="InterPro" id="IPR004394">
    <property type="entry name" value="Iojap/RsfS/C7orf30"/>
</dbReference>
<dbReference type="SUPFAM" id="SSF81301">
    <property type="entry name" value="Nucleotidyltransferase"/>
    <property type="match status" value="1"/>
</dbReference>
<dbReference type="PANTHER" id="PTHR21043">
    <property type="entry name" value="IOJAP SUPERFAMILY ORTHOLOG"/>
    <property type="match status" value="1"/>
</dbReference>
<keyword evidence="2" id="KW-0678">Repressor</keyword>
<dbReference type="GO" id="GO:0090071">
    <property type="term" value="P:negative regulation of ribosome biogenesis"/>
    <property type="evidence" value="ECO:0007669"/>
    <property type="project" value="UniProtKB-UniRule"/>
</dbReference>
<name>A0AA46BLZ9_9MICO</name>
<evidence type="ECO:0000256" key="1">
    <source>
        <dbReference type="ARBA" id="ARBA00010574"/>
    </source>
</evidence>
<sequence length="126" mass="13934">MTVVAPIKELVDVAALAADEKNAENIVALDVTGRFALADAFVLVSAESERQVQAVAENIQDRLREVGAKPILMEGFAGGRWVLMDFDGVIVHVQHTEEREFYQLERLWKDSPALELPEFPTAAQLS</sequence>
<dbReference type="GO" id="GO:0043023">
    <property type="term" value="F:ribosomal large subunit binding"/>
    <property type="evidence" value="ECO:0007669"/>
    <property type="project" value="TreeGrafter"/>
</dbReference>
<dbReference type="Pfam" id="PF02410">
    <property type="entry name" value="RsfS"/>
    <property type="match status" value="1"/>
</dbReference>
<comment type="similarity">
    <text evidence="1 2">Belongs to the Iojap/RsfS family.</text>
</comment>
<comment type="subcellular location">
    <subcellularLocation>
        <location evidence="2">Cytoplasm</location>
    </subcellularLocation>
</comment>
<dbReference type="Gene3D" id="3.30.460.10">
    <property type="entry name" value="Beta Polymerase, domain 2"/>
    <property type="match status" value="1"/>
</dbReference>
<comment type="caution">
    <text evidence="3">The sequence shown here is derived from an EMBL/GenBank/DDBJ whole genome shotgun (WGS) entry which is preliminary data.</text>
</comment>
<proteinExistence type="inferred from homology"/>
<keyword evidence="2" id="KW-0963">Cytoplasm</keyword>
<dbReference type="GO" id="GO:0005737">
    <property type="term" value="C:cytoplasm"/>
    <property type="evidence" value="ECO:0007669"/>
    <property type="project" value="UniProtKB-SubCell"/>
</dbReference>
<comment type="function">
    <text evidence="2">Functions as a ribosomal silencing factor. Interacts with ribosomal protein uL14 (rplN), blocking formation of intersubunit bridge B8. Prevents association of the 30S and 50S ribosomal subunits and the formation of functional ribosomes, thus repressing translation.</text>
</comment>
<organism evidence="3 4">
    <name type="scientific">Dermatophilus congolensis</name>
    <dbReference type="NCBI Taxonomy" id="1863"/>
    <lineage>
        <taxon>Bacteria</taxon>
        <taxon>Bacillati</taxon>
        <taxon>Actinomycetota</taxon>
        <taxon>Actinomycetes</taxon>
        <taxon>Micrococcales</taxon>
        <taxon>Dermatophilaceae</taxon>
        <taxon>Dermatophilus</taxon>
    </lineage>
</organism>
<reference evidence="3 4" key="1">
    <citation type="submission" date="2018-06" db="EMBL/GenBank/DDBJ databases">
        <authorList>
            <consortium name="Pathogen Informatics"/>
            <person name="Doyle S."/>
        </authorList>
    </citation>
    <scope>NUCLEOTIDE SEQUENCE [LARGE SCALE GENOMIC DNA]</scope>
    <source>
        <strain evidence="3 4">NCTC7915</strain>
    </source>
</reference>
<dbReference type="GO" id="GO:0017148">
    <property type="term" value="P:negative regulation of translation"/>
    <property type="evidence" value="ECO:0007669"/>
    <property type="project" value="UniProtKB-UniRule"/>
</dbReference>
<dbReference type="Proteomes" id="UP000254118">
    <property type="component" value="Unassembled WGS sequence"/>
</dbReference>
<gene>
    <name evidence="3" type="primary">ybeB</name>
    <name evidence="2" type="synonym">rsfS</name>
    <name evidence="3" type="ORF">NCTC7915_00527</name>
</gene>
<dbReference type="AlphaFoldDB" id="A0AA46BLZ9"/>
<dbReference type="InterPro" id="IPR043519">
    <property type="entry name" value="NT_sf"/>
</dbReference>
<dbReference type="GO" id="GO:0042256">
    <property type="term" value="P:cytosolic ribosome assembly"/>
    <property type="evidence" value="ECO:0007669"/>
    <property type="project" value="UniProtKB-UniRule"/>
</dbReference>
<dbReference type="RefSeq" id="WP_115029638.1">
    <property type="nucleotide sequence ID" value="NZ_UFYA01000001.1"/>
</dbReference>
<evidence type="ECO:0000313" key="4">
    <source>
        <dbReference type="Proteomes" id="UP000254118"/>
    </source>
</evidence>
<dbReference type="HAMAP" id="MF_01477">
    <property type="entry name" value="Iojap_RsfS"/>
    <property type="match status" value="1"/>
</dbReference>
<protein>
    <recommendedName>
        <fullName evidence="2">Ribosomal silencing factor RsfS</fullName>
    </recommendedName>
</protein>
<evidence type="ECO:0000313" key="3">
    <source>
        <dbReference type="EMBL" id="STD05992.1"/>
    </source>
</evidence>
<dbReference type="EMBL" id="UFYA01000001">
    <property type="protein sequence ID" value="STD05992.1"/>
    <property type="molecule type" value="Genomic_DNA"/>
</dbReference>
<evidence type="ECO:0000256" key="2">
    <source>
        <dbReference type="HAMAP-Rule" id="MF_01477"/>
    </source>
</evidence>
<dbReference type="NCBIfam" id="TIGR00090">
    <property type="entry name" value="rsfS_iojap_ybeB"/>
    <property type="match status" value="1"/>
</dbReference>